<reference evidence="3 5" key="2">
    <citation type="submission" date="2016-02" db="EMBL/GenBank/DDBJ databases">
        <title>Complete Genome Sequence of Propionibacterium acidipropionici ATCC 55737.</title>
        <authorList>
            <person name="Luna Flores C.H."/>
            <person name="Nielsen L.K."/>
            <person name="Marcellin E."/>
        </authorList>
    </citation>
    <scope>NUCLEOTIDE SEQUENCE [LARGE SCALE GENOMIC DNA]</scope>
    <source>
        <strain evidence="3 5">ATCC 55737</strain>
    </source>
</reference>
<evidence type="ECO:0000259" key="2">
    <source>
        <dbReference type="Pfam" id="PF21597"/>
    </source>
</evidence>
<evidence type="ECO:0000256" key="1">
    <source>
        <dbReference type="SAM" id="MobiDB-lite"/>
    </source>
</evidence>
<dbReference type="EMBL" id="CP014352">
    <property type="protein sequence ID" value="AMS05886.1"/>
    <property type="molecule type" value="Genomic_DNA"/>
</dbReference>
<organism evidence="3 5">
    <name type="scientific">Acidipropionibacterium acidipropionici</name>
    <dbReference type="NCBI Taxonomy" id="1748"/>
    <lineage>
        <taxon>Bacteria</taxon>
        <taxon>Bacillati</taxon>
        <taxon>Actinomycetota</taxon>
        <taxon>Actinomycetes</taxon>
        <taxon>Propionibacteriales</taxon>
        <taxon>Propionibacteriaceae</taxon>
        <taxon>Acidipropionibacterium</taxon>
    </lineage>
</organism>
<keyword evidence="6" id="KW-1185">Reference proteome</keyword>
<dbReference type="AlphaFoldDB" id="A0AAC8YFP6"/>
<evidence type="ECO:0000313" key="4">
    <source>
        <dbReference type="EMBL" id="AOZ47350.1"/>
    </source>
</evidence>
<evidence type="ECO:0000313" key="5">
    <source>
        <dbReference type="Proteomes" id="UP000075221"/>
    </source>
</evidence>
<dbReference type="InterPro" id="IPR036271">
    <property type="entry name" value="Tet_transcr_reg_TetR-rel_C_sf"/>
</dbReference>
<dbReference type="SUPFAM" id="SSF48498">
    <property type="entry name" value="Tetracyclin repressor-like, C-terminal domain"/>
    <property type="match status" value="1"/>
</dbReference>
<feature type="region of interest" description="Disordered" evidence="1">
    <location>
        <begin position="1"/>
        <end position="26"/>
    </location>
</feature>
<dbReference type="Proteomes" id="UP000075221">
    <property type="component" value="Chromosome"/>
</dbReference>
<dbReference type="Proteomes" id="UP000178666">
    <property type="component" value="Chromosome"/>
</dbReference>
<dbReference type="EMBL" id="CP015970">
    <property type="protein sequence ID" value="AOZ47350.1"/>
    <property type="molecule type" value="Genomic_DNA"/>
</dbReference>
<name>A0AAC8YFP6_9ACTN</name>
<proteinExistence type="predicted"/>
<evidence type="ECO:0000313" key="3">
    <source>
        <dbReference type="EMBL" id="AMS05886.1"/>
    </source>
</evidence>
<dbReference type="Gene3D" id="1.10.357.10">
    <property type="entry name" value="Tetracycline Repressor, domain 2"/>
    <property type="match status" value="1"/>
</dbReference>
<protein>
    <recommendedName>
        <fullName evidence="2">Transcriptional regulator SbtR-like C-terminal domain-containing protein</fullName>
    </recommendedName>
</protein>
<dbReference type="Pfam" id="PF21597">
    <property type="entry name" value="TetR_C_43"/>
    <property type="match status" value="1"/>
</dbReference>
<accession>A0AAC8YFP6</accession>
<reference evidence="4 6" key="1">
    <citation type="journal article" date="2016" name="Plant Dis.">
        <title>Improved production of propionic acid using genome shuffling.</title>
        <authorList>
            <person name="Luna-Flores C.H."/>
            <person name="Palfreyman R.W."/>
            <person name="Kromer J.O."/>
            <person name="Nielsen L.K."/>
            <person name="Marcellin E."/>
        </authorList>
    </citation>
    <scope>NUCLEOTIDE SEQUENCE [LARGE SCALE GENOMIC DNA]</scope>
    <source>
        <strain evidence="4 6">F3E8</strain>
    </source>
</reference>
<feature type="domain" description="Transcriptional regulator SbtR-like C-terminal" evidence="2">
    <location>
        <begin position="31"/>
        <end position="133"/>
    </location>
</feature>
<sequence length="133" mass="14369">MVISPKVPVKSGAAVRGSPSGRYRGDPVSGWQEFAHAVADLRPGALLPAFAAQFVTGDRVSGAVEEQRERSLTAVQRILDQAKRAGAVRQDLTATQFQMGIASITRPLPDVAVPRLAEHEAWLVDVYQRGLRP</sequence>
<evidence type="ECO:0000313" key="6">
    <source>
        <dbReference type="Proteomes" id="UP000178666"/>
    </source>
</evidence>
<gene>
    <name evidence="4" type="ORF">A8L58_12435</name>
    <name evidence="3" type="ORF">AXH35_10995</name>
</gene>
<dbReference type="InterPro" id="IPR049445">
    <property type="entry name" value="TetR_SbtR-like_C"/>
</dbReference>